<comment type="caution">
    <text evidence="1">The sequence shown here is derived from an EMBL/GenBank/DDBJ whole genome shotgun (WGS) entry which is preliminary data.</text>
</comment>
<reference evidence="1 2" key="1">
    <citation type="journal article" date="2013" name="Genome Announc.">
        <title>Draft Genome Sequence of Rhodococcus rhodnii Strain LMG5362, a Symbiont of Rhodnius prolixus (Hemiptera, Reduviidae, Triatominae), the Principle Vector of Trypanosoma cruzi.</title>
        <authorList>
            <person name="Pachebat J.A."/>
            <person name="van Keulen G."/>
            <person name="Whitten M.M."/>
            <person name="Girdwood S."/>
            <person name="Del Sol R."/>
            <person name="Dyson P.J."/>
            <person name="Facey P.D."/>
        </authorList>
    </citation>
    <scope>NUCLEOTIDE SEQUENCE [LARGE SCALE GENOMIC DNA]</scope>
    <source>
        <strain evidence="1 2">LMG 5362</strain>
    </source>
</reference>
<dbReference type="AlphaFoldDB" id="R7WM86"/>
<evidence type="ECO:0000313" key="1">
    <source>
        <dbReference type="EMBL" id="EOM76380.1"/>
    </source>
</evidence>
<accession>R7WM86</accession>
<evidence type="ECO:0000313" key="2">
    <source>
        <dbReference type="Proteomes" id="UP000013525"/>
    </source>
</evidence>
<sequence length="87" mass="9283">MAVVALVSGCGGSDVVEWETERPVMFEPCDDIPDEAIAELGFDVSTEDRGGWGRSVGVGDVLVDCGDSCDHGLLHRTLRGFASRSNR</sequence>
<proteinExistence type="predicted"/>
<gene>
    <name evidence="1" type="ORF">Rrhod_2173</name>
</gene>
<name>R7WM86_9NOCA</name>
<protein>
    <submittedName>
        <fullName evidence="1">Uncharacterized protein</fullName>
    </submittedName>
</protein>
<organism evidence="1 2">
    <name type="scientific">Rhodococcus rhodnii LMG 5362</name>
    <dbReference type="NCBI Taxonomy" id="1273125"/>
    <lineage>
        <taxon>Bacteria</taxon>
        <taxon>Bacillati</taxon>
        <taxon>Actinomycetota</taxon>
        <taxon>Actinomycetes</taxon>
        <taxon>Mycobacteriales</taxon>
        <taxon>Nocardiaceae</taxon>
        <taxon>Rhodococcus</taxon>
    </lineage>
</organism>
<dbReference type="Proteomes" id="UP000013525">
    <property type="component" value="Unassembled WGS sequence"/>
</dbReference>
<dbReference type="EMBL" id="APMY01000067">
    <property type="protein sequence ID" value="EOM76380.1"/>
    <property type="molecule type" value="Genomic_DNA"/>
</dbReference>
<keyword evidence="2" id="KW-1185">Reference proteome</keyword>